<evidence type="ECO:0000313" key="2">
    <source>
        <dbReference type="EMBL" id="KAK6158235.1"/>
    </source>
</evidence>
<feature type="compositionally biased region" description="Polar residues" evidence="1">
    <location>
        <begin position="146"/>
        <end position="161"/>
    </location>
</feature>
<reference evidence="2 3" key="1">
    <citation type="journal article" date="2021" name="Comput. Struct. Biotechnol. J.">
        <title>De novo genome assembly of the potent medicinal plant Rehmannia glutinosa using nanopore technology.</title>
        <authorList>
            <person name="Ma L."/>
            <person name="Dong C."/>
            <person name="Song C."/>
            <person name="Wang X."/>
            <person name="Zheng X."/>
            <person name="Niu Y."/>
            <person name="Chen S."/>
            <person name="Feng W."/>
        </authorList>
    </citation>
    <scope>NUCLEOTIDE SEQUENCE [LARGE SCALE GENOMIC DNA]</scope>
    <source>
        <strain evidence="2">DH-2019</strain>
    </source>
</reference>
<organism evidence="2 3">
    <name type="scientific">Rehmannia glutinosa</name>
    <name type="common">Chinese foxglove</name>
    <dbReference type="NCBI Taxonomy" id="99300"/>
    <lineage>
        <taxon>Eukaryota</taxon>
        <taxon>Viridiplantae</taxon>
        <taxon>Streptophyta</taxon>
        <taxon>Embryophyta</taxon>
        <taxon>Tracheophyta</taxon>
        <taxon>Spermatophyta</taxon>
        <taxon>Magnoliopsida</taxon>
        <taxon>eudicotyledons</taxon>
        <taxon>Gunneridae</taxon>
        <taxon>Pentapetalae</taxon>
        <taxon>asterids</taxon>
        <taxon>lamiids</taxon>
        <taxon>Lamiales</taxon>
        <taxon>Orobanchaceae</taxon>
        <taxon>Rehmannieae</taxon>
        <taxon>Rehmannia</taxon>
    </lineage>
</organism>
<accession>A0ABR0XG90</accession>
<feature type="region of interest" description="Disordered" evidence="1">
    <location>
        <begin position="146"/>
        <end position="219"/>
    </location>
</feature>
<dbReference type="Proteomes" id="UP001318860">
    <property type="component" value="Unassembled WGS sequence"/>
</dbReference>
<evidence type="ECO:0000313" key="3">
    <source>
        <dbReference type="Proteomes" id="UP001318860"/>
    </source>
</evidence>
<evidence type="ECO:0000256" key="1">
    <source>
        <dbReference type="SAM" id="MobiDB-lite"/>
    </source>
</evidence>
<feature type="compositionally biased region" description="Basic residues" evidence="1">
    <location>
        <begin position="189"/>
        <end position="199"/>
    </location>
</feature>
<name>A0ABR0XG90_REHGL</name>
<feature type="compositionally biased region" description="Basic and acidic residues" evidence="1">
    <location>
        <begin position="285"/>
        <end position="294"/>
    </location>
</feature>
<keyword evidence="3" id="KW-1185">Reference proteome</keyword>
<comment type="caution">
    <text evidence="2">The sequence shown here is derived from an EMBL/GenBank/DDBJ whole genome shotgun (WGS) entry which is preliminary data.</text>
</comment>
<feature type="region of interest" description="Disordered" evidence="1">
    <location>
        <begin position="269"/>
        <end position="328"/>
    </location>
</feature>
<dbReference type="EMBL" id="JABTTQ020000004">
    <property type="protein sequence ID" value="KAK6158235.1"/>
    <property type="molecule type" value="Genomic_DNA"/>
</dbReference>
<proteinExistence type="predicted"/>
<gene>
    <name evidence="2" type="ORF">DH2020_005549</name>
</gene>
<sequence>MYVCRNEAAAPKISDNGDCILSSMINSSRFPASLNRSPMDFDDILFPELSHNTFKPSSLPLGISKNLSMAFALSKVNVAANFKRCGDQTRISLSEVCTLSENIHSTSTTRVYGRVGLNPNTNFSSHLHGDMPVLKLDAIKDTTFHNLVQPSGNRNTPTLDKQQQHIEGSWTANKPSFAQTISPEDSSKPVKKVKNKKGRPSKDNSDSGASTSGIATQNSFDILDELDKDAQGNKERSLVVYEPQPSDTIHNNTQADQLVDKKKADLNKPFETLNNSNPISNYVLKPRDPSEKQKPRLSNSCQRANVLNCNKHRAKDESPKNLRTTLSK</sequence>
<feature type="compositionally biased region" description="Polar residues" evidence="1">
    <location>
        <begin position="206"/>
        <end position="219"/>
    </location>
</feature>
<feature type="compositionally biased region" description="Polar residues" evidence="1">
    <location>
        <begin position="296"/>
        <end position="308"/>
    </location>
</feature>
<feature type="compositionally biased region" description="Polar residues" evidence="1">
    <location>
        <begin position="170"/>
        <end position="184"/>
    </location>
</feature>
<protein>
    <submittedName>
        <fullName evidence="2">Uncharacterized protein</fullName>
    </submittedName>
</protein>